<dbReference type="Proteomes" id="UP000070544">
    <property type="component" value="Unassembled WGS sequence"/>
</dbReference>
<evidence type="ECO:0000256" key="9">
    <source>
        <dbReference type="ARBA" id="ARBA00047583"/>
    </source>
</evidence>
<dbReference type="InterPro" id="IPR001214">
    <property type="entry name" value="SET_dom"/>
</dbReference>
<dbReference type="Pfam" id="PF00856">
    <property type="entry name" value="SET"/>
    <property type="match status" value="1"/>
</dbReference>
<feature type="domain" description="SET" evidence="12">
    <location>
        <begin position="102"/>
        <end position="219"/>
    </location>
</feature>
<dbReference type="Gene3D" id="2.170.270.10">
    <property type="entry name" value="SET domain"/>
    <property type="match status" value="1"/>
</dbReference>
<keyword evidence="6" id="KW-0156">Chromatin regulator</keyword>
<evidence type="ECO:0000256" key="11">
    <source>
        <dbReference type="SAM" id="MobiDB-lite"/>
    </source>
</evidence>
<dbReference type="SUPFAM" id="SSF82199">
    <property type="entry name" value="SET domain"/>
    <property type="match status" value="1"/>
</dbReference>
<comment type="catalytic activity">
    <reaction evidence="9">
        <text>N(6)-methyl-L-lysyl(4)-[histone H3] + S-adenosyl-L-methionine = N(6),N(6)-dimethyl-L-lysyl(4)-[histone H3] + S-adenosyl-L-homocysteine + H(+)</text>
        <dbReference type="Rhea" id="RHEA:60268"/>
        <dbReference type="Rhea" id="RHEA-COMP:15540"/>
        <dbReference type="Rhea" id="RHEA-COMP:15543"/>
        <dbReference type="ChEBI" id="CHEBI:15378"/>
        <dbReference type="ChEBI" id="CHEBI:57856"/>
        <dbReference type="ChEBI" id="CHEBI:59789"/>
        <dbReference type="ChEBI" id="CHEBI:61929"/>
        <dbReference type="ChEBI" id="CHEBI:61976"/>
    </reaction>
</comment>
<keyword evidence="3" id="KW-0489">Methyltransferase</keyword>
<evidence type="ECO:0000256" key="10">
    <source>
        <dbReference type="ARBA" id="ARBA00049129"/>
    </source>
</evidence>
<name>A0A139APC9_GONPJ</name>
<dbReference type="GO" id="GO:0140999">
    <property type="term" value="F:histone H3K4 trimethyltransferase activity"/>
    <property type="evidence" value="ECO:0007669"/>
    <property type="project" value="UniProtKB-EC"/>
</dbReference>
<dbReference type="PANTHER" id="PTHR45814:SF2">
    <property type="entry name" value="HISTONE-LYSINE N-METHYLTRANSFERASE SETD1"/>
    <property type="match status" value="1"/>
</dbReference>
<dbReference type="InterPro" id="IPR044570">
    <property type="entry name" value="Set1-like"/>
</dbReference>
<evidence type="ECO:0000313" key="15">
    <source>
        <dbReference type="Proteomes" id="UP000070544"/>
    </source>
</evidence>
<evidence type="ECO:0000256" key="8">
    <source>
        <dbReference type="ARBA" id="ARBA00047571"/>
    </source>
</evidence>
<feature type="region of interest" description="Disordered" evidence="11">
    <location>
        <begin position="1"/>
        <end position="60"/>
    </location>
</feature>
<dbReference type="SMART" id="SM00508">
    <property type="entry name" value="PostSET"/>
    <property type="match status" value="1"/>
</dbReference>
<evidence type="ECO:0000256" key="7">
    <source>
        <dbReference type="ARBA" id="ARBA00023242"/>
    </source>
</evidence>
<keyword evidence="4" id="KW-0808">Transferase</keyword>
<evidence type="ECO:0000256" key="4">
    <source>
        <dbReference type="ARBA" id="ARBA00022679"/>
    </source>
</evidence>
<evidence type="ECO:0000256" key="1">
    <source>
        <dbReference type="ARBA" id="ARBA00004123"/>
    </source>
</evidence>
<evidence type="ECO:0000256" key="2">
    <source>
        <dbReference type="ARBA" id="ARBA00012182"/>
    </source>
</evidence>
<dbReference type="AlphaFoldDB" id="A0A139APC9"/>
<comment type="catalytic activity">
    <reaction evidence="8">
        <text>L-lysyl(4)-[histone H3] + 3 S-adenosyl-L-methionine = N(6),N(6),N(6)-trimethyl-L-lysyl(4)-[histone H3] + 3 S-adenosyl-L-homocysteine + 3 H(+)</text>
        <dbReference type="Rhea" id="RHEA:60260"/>
        <dbReference type="Rhea" id="RHEA-COMP:15537"/>
        <dbReference type="Rhea" id="RHEA-COMP:15547"/>
        <dbReference type="ChEBI" id="CHEBI:15378"/>
        <dbReference type="ChEBI" id="CHEBI:29969"/>
        <dbReference type="ChEBI" id="CHEBI:57856"/>
        <dbReference type="ChEBI" id="CHEBI:59789"/>
        <dbReference type="ChEBI" id="CHEBI:61961"/>
        <dbReference type="EC" id="2.1.1.354"/>
    </reaction>
</comment>
<evidence type="ECO:0000256" key="5">
    <source>
        <dbReference type="ARBA" id="ARBA00022691"/>
    </source>
</evidence>
<protein>
    <recommendedName>
        <fullName evidence="2">[histone H3]-lysine(4) N-trimethyltransferase</fullName>
        <ecNumber evidence="2">2.1.1.354</ecNumber>
    </recommendedName>
</protein>
<evidence type="ECO:0000256" key="6">
    <source>
        <dbReference type="ARBA" id="ARBA00022853"/>
    </source>
</evidence>
<keyword evidence="5" id="KW-0949">S-adenosyl-L-methionine</keyword>
<dbReference type="InterPro" id="IPR003616">
    <property type="entry name" value="Post-SET_dom"/>
</dbReference>
<sequence>MNSGESQDRNRTPSPHKTGSARTEGYYPLTPSQKPHLRDRSTTLLPDSSSAPKNPKNPVAHVPKISSRAIRSSQRNLVAGLEQAAGDAGEVAGLGQFKERAKKLRFGRSRIHNWGLFAQEPVDAGDIVVEYIGQLIRQRVADQREHQYLSSGIGSSYLFRVDEDTIIDATKMGNLARFINHSCDPNCNAKIINLDGQKKIVIYAKKDIEEGDEITYDYKFPLEAEKLPCYCGSKNCRGSLN</sequence>
<keyword evidence="7" id="KW-0539">Nucleus</keyword>
<accession>A0A139APC9</accession>
<reference evidence="14 15" key="1">
    <citation type="journal article" date="2015" name="Genome Biol. Evol.">
        <title>Phylogenomic analyses indicate that early fungi evolved digesting cell walls of algal ancestors of land plants.</title>
        <authorList>
            <person name="Chang Y."/>
            <person name="Wang S."/>
            <person name="Sekimoto S."/>
            <person name="Aerts A.L."/>
            <person name="Choi C."/>
            <person name="Clum A."/>
            <person name="LaButti K.M."/>
            <person name="Lindquist E.A."/>
            <person name="Yee Ngan C."/>
            <person name="Ohm R.A."/>
            <person name="Salamov A.A."/>
            <person name="Grigoriev I.V."/>
            <person name="Spatafora J.W."/>
            <person name="Berbee M.L."/>
        </authorList>
    </citation>
    <scope>NUCLEOTIDE SEQUENCE [LARGE SCALE GENOMIC DNA]</scope>
    <source>
        <strain evidence="14 15">JEL478</strain>
    </source>
</reference>
<proteinExistence type="predicted"/>
<dbReference type="PROSITE" id="PS50868">
    <property type="entry name" value="POST_SET"/>
    <property type="match status" value="1"/>
</dbReference>
<dbReference type="EMBL" id="KQ965742">
    <property type="protein sequence ID" value="KXS18345.1"/>
    <property type="molecule type" value="Genomic_DNA"/>
</dbReference>
<feature type="compositionally biased region" description="Polar residues" evidence="11">
    <location>
        <begin position="42"/>
        <end position="52"/>
    </location>
</feature>
<evidence type="ECO:0000259" key="13">
    <source>
        <dbReference type="PROSITE" id="PS50868"/>
    </source>
</evidence>
<dbReference type="GO" id="GO:0032259">
    <property type="term" value="P:methylation"/>
    <property type="evidence" value="ECO:0007669"/>
    <property type="project" value="UniProtKB-KW"/>
</dbReference>
<feature type="compositionally biased region" description="Polar residues" evidence="11">
    <location>
        <begin position="12"/>
        <end position="21"/>
    </location>
</feature>
<dbReference type="GO" id="GO:0048188">
    <property type="term" value="C:Set1C/COMPASS complex"/>
    <property type="evidence" value="ECO:0007669"/>
    <property type="project" value="TreeGrafter"/>
</dbReference>
<organism evidence="14 15">
    <name type="scientific">Gonapodya prolifera (strain JEL478)</name>
    <name type="common">Monoblepharis prolifera</name>
    <dbReference type="NCBI Taxonomy" id="1344416"/>
    <lineage>
        <taxon>Eukaryota</taxon>
        <taxon>Fungi</taxon>
        <taxon>Fungi incertae sedis</taxon>
        <taxon>Chytridiomycota</taxon>
        <taxon>Chytridiomycota incertae sedis</taxon>
        <taxon>Monoblepharidomycetes</taxon>
        <taxon>Monoblepharidales</taxon>
        <taxon>Gonapodyaceae</taxon>
        <taxon>Gonapodya</taxon>
    </lineage>
</organism>
<evidence type="ECO:0000313" key="14">
    <source>
        <dbReference type="EMBL" id="KXS18345.1"/>
    </source>
</evidence>
<gene>
    <name evidence="14" type="ORF">M427DRAFT_96002</name>
</gene>
<dbReference type="InterPro" id="IPR046341">
    <property type="entry name" value="SET_dom_sf"/>
</dbReference>
<dbReference type="STRING" id="1344416.A0A139APC9"/>
<evidence type="ECO:0000256" key="3">
    <source>
        <dbReference type="ARBA" id="ARBA00022603"/>
    </source>
</evidence>
<comment type="catalytic activity">
    <reaction evidence="10">
        <text>N(6),N(6)-dimethyl-L-lysyl(4)-[histone H3] + S-adenosyl-L-methionine = N(6),N(6),N(6)-trimethyl-L-lysyl(4)-[histone H3] + S-adenosyl-L-homocysteine + H(+)</text>
        <dbReference type="Rhea" id="RHEA:60272"/>
        <dbReference type="Rhea" id="RHEA-COMP:15537"/>
        <dbReference type="Rhea" id="RHEA-COMP:15540"/>
        <dbReference type="ChEBI" id="CHEBI:15378"/>
        <dbReference type="ChEBI" id="CHEBI:57856"/>
        <dbReference type="ChEBI" id="CHEBI:59789"/>
        <dbReference type="ChEBI" id="CHEBI:61961"/>
        <dbReference type="ChEBI" id="CHEBI:61976"/>
    </reaction>
</comment>
<dbReference type="PROSITE" id="PS50280">
    <property type="entry name" value="SET"/>
    <property type="match status" value="1"/>
</dbReference>
<dbReference type="SMART" id="SM00317">
    <property type="entry name" value="SET"/>
    <property type="match status" value="1"/>
</dbReference>
<feature type="domain" description="Post-SET" evidence="13">
    <location>
        <begin position="225"/>
        <end position="241"/>
    </location>
</feature>
<feature type="compositionally biased region" description="Basic and acidic residues" evidence="11">
    <location>
        <begin position="1"/>
        <end position="11"/>
    </location>
</feature>
<comment type="subcellular location">
    <subcellularLocation>
        <location evidence="1">Nucleus</location>
    </subcellularLocation>
</comment>
<evidence type="ECO:0000259" key="12">
    <source>
        <dbReference type="PROSITE" id="PS50280"/>
    </source>
</evidence>
<dbReference type="EC" id="2.1.1.354" evidence="2"/>
<dbReference type="OrthoDB" id="308383at2759"/>
<dbReference type="PANTHER" id="PTHR45814">
    <property type="entry name" value="HISTONE-LYSINE N-METHYLTRANSFERASE SETD1"/>
    <property type="match status" value="1"/>
</dbReference>
<keyword evidence="15" id="KW-1185">Reference proteome</keyword>